<keyword evidence="3" id="KW-1185">Reference proteome</keyword>
<feature type="compositionally biased region" description="Basic and acidic residues" evidence="1">
    <location>
        <begin position="72"/>
        <end position="81"/>
    </location>
</feature>
<name>S7MSU4_MYOBR</name>
<gene>
    <name evidence="2" type="ORF">D623_10020639</name>
</gene>
<dbReference type="EMBL" id="KE162215">
    <property type="protein sequence ID" value="EPQ07461.1"/>
    <property type="molecule type" value="Genomic_DNA"/>
</dbReference>
<accession>S7MSU4</accession>
<evidence type="ECO:0000313" key="2">
    <source>
        <dbReference type="EMBL" id="EPQ07461.1"/>
    </source>
</evidence>
<organism evidence="2 3">
    <name type="scientific">Myotis brandtii</name>
    <name type="common">Brandt's bat</name>
    <dbReference type="NCBI Taxonomy" id="109478"/>
    <lineage>
        <taxon>Eukaryota</taxon>
        <taxon>Metazoa</taxon>
        <taxon>Chordata</taxon>
        <taxon>Craniata</taxon>
        <taxon>Vertebrata</taxon>
        <taxon>Euteleostomi</taxon>
        <taxon>Mammalia</taxon>
        <taxon>Eutheria</taxon>
        <taxon>Laurasiatheria</taxon>
        <taxon>Chiroptera</taxon>
        <taxon>Yangochiroptera</taxon>
        <taxon>Vespertilionidae</taxon>
        <taxon>Myotis</taxon>
    </lineage>
</organism>
<reference evidence="2 3" key="1">
    <citation type="journal article" date="2013" name="Nat. Commun.">
        <title>Genome analysis reveals insights into physiology and longevity of the Brandt's bat Myotis brandtii.</title>
        <authorList>
            <person name="Seim I."/>
            <person name="Fang X."/>
            <person name="Xiong Z."/>
            <person name="Lobanov A.V."/>
            <person name="Huang Z."/>
            <person name="Ma S."/>
            <person name="Feng Y."/>
            <person name="Turanov A.A."/>
            <person name="Zhu Y."/>
            <person name="Lenz T.L."/>
            <person name="Gerashchenko M.V."/>
            <person name="Fan D."/>
            <person name="Hee Yim S."/>
            <person name="Yao X."/>
            <person name="Jordan D."/>
            <person name="Xiong Y."/>
            <person name="Ma Y."/>
            <person name="Lyapunov A.N."/>
            <person name="Chen G."/>
            <person name="Kulakova O.I."/>
            <person name="Sun Y."/>
            <person name="Lee S.G."/>
            <person name="Bronson R.T."/>
            <person name="Moskalev A.A."/>
            <person name="Sunyaev S.R."/>
            <person name="Zhang G."/>
            <person name="Krogh A."/>
            <person name="Wang J."/>
            <person name="Gladyshev V.N."/>
        </authorList>
    </citation>
    <scope>NUCLEOTIDE SEQUENCE [LARGE SCALE GENOMIC DNA]</scope>
</reference>
<keyword evidence="2" id="KW-0648">Protein biosynthesis</keyword>
<evidence type="ECO:0000313" key="3">
    <source>
        <dbReference type="Proteomes" id="UP000052978"/>
    </source>
</evidence>
<evidence type="ECO:0000256" key="1">
    <source>
        <dbReference type="SAM" id="MobiDB-lite"/>
    </source>
</evidence>
<keyword evidence="2" id="KW-0251">Elongation factor</keyword>
<dbReference type="GO" id="GO:0003746">
    <property type="term" value="F:translation elongation factor activity"/>
    <property type="evidence" value="ECO:0007669"/>
    <property type="project" value="UniProtKB-KW"/>
</dbReference>
<feature type="compositionally biased region" description="Basic and acidic residues" evidence="1">
    <location>
        <begin position="128"/>
        <end position="144"/>
    </location>
</feature>
<dbReference type="AlphaFoldDB" id="S7MSU4"/>
<dbReference type="Proteomes" id="UP000052978">
    <property type="component" value="Unassembled WGS sequence"/>
</dbReference>
<feature type="compositionally biased region" description="Basic and acidic residues" evidence="1">
    <location>
        <begin position="155"/>
        <end position="171"/>
    </location>
</feature>
<protein>
    <submittedName>
        <fullName evidence="2">Transcription elongation factor B polypeptide 3</fullName>
    </submittedName>
</protein>
<sequence>MSGVHQRPPALAHEASRRPAEGRLAASPDRHLGAPQGRGEHPPSHKDHPPLGAQGQEEPSAGSTQRPGPASAREESPRPLCREGTAGKLSSRGAKKGKERGGRSSQRSKPPSEVASHNPEKKRKRKHSGEIQSHKYERRPHGLDAGEGPGGLPPKVREKVGDTCKTPEGKVKTPHLGRKPAGPPPEVEEELDPPIMSSKASLTPHQPPARKKRKSVKPPATALEGKSLRKEDMTGTQAEAGKSEKPFPPAAAGARLTQEPPAGSPA</sequence>
<proteinExistence type="predicted"/>
<feature type="region of interest" description="Disordered" evidence="1">
    <location>
        <begin position="1"/>
        <end position="266"/>
    </location>
</feature>
<feature type="compositionally biased region" description="Basic and acidic residues" evidence="1">
    <location>
        <begin position="28"/>
        <end position="49"/>
    </location>
</feature>